<evidence type="ECO:0000313" key="1">
    <source>
        <dbReference type="EMBL" id="GJT52266.1"/>
    </source>
</evidence>
<evidence type="ECO:0000313" key="2">
    <source>
        <dbReference type="Proteomes" id="UP001151760"/>
    </source>
</evidence>
<dbReference type="EMBL" id="BQNB010016479">
    <property type="protein sequence ID" value="GJT52266.1"/>
    <property type="molecule type" value="Genomic_DNA"/>
</dbReference>
<accession>A0ABQ5EMU6</accession>
<protein>
    <submittedName>
        <fullName evidence="1">Uncharacterized protein</fullName>
    </submittedName>
</protein>
<proteinExistence type="predicted"/>
<reference evidence="1" key="2">
    <citation type="submission" date="2022-01" db="EMBL/GenBank/DDBJ databases">
        <authorList>
            <person name="Yamashiro T."/>
            <person name="Shiraishi A."/>
            <person name="Satake H."/>
            <person name="Nakayama K."/>
        </authorList>
    </citation>
    <scope>NUCLEOTIDE SEQUENCE</scope>
</reference>
<keyword evidence="2" id="KW-1185">Reference proteome</keyword>
<organism evidence="1 2">
    <name type="scientific">Tanacetum coccineum</name>
    <dbReference type="NCBI Taxonomy" id="301880"/>
    <lineage>
        <taxon>Eukaryota</taxon>
        <taxon>Viridiplantae</taxon>
        <taxon>Streptophyta</taxon>
        <taxon>Embryophyta</taxon>
        <taxon>Tracheophyta</taxon>
        <taxon>Spermatophyta</taxon>
        <taxon>Magnoliopsida</taxon>
        <taxon>eudicotyledons</taxon>
        <taxon>Gunneridae</taxon>
        <taxon>Pentapetalae</taxon>
        <taxon>asterids</taxon>
        <taxon>campanulids</taxon>
        <taxon>Asterales</taxon>
        <taxon>Asteraceae</taxon>
        <taxon>Asteroideae</taxon>
        <taxon>Anthemideae</taxon>
        <taxon>Anthemidinae</taxon>
        <taxon>Tanacetum</taxon>
    </lineage>
</organism>
<sequence length="221" mass="23780">MALSSTKTWNVMKNKWDEKNASRDDLRGNFRPLFIGEYPSSVGRVGQAKGMLVMLSIQSQIAYIHITNLCRLDTTHHHPAAAPDIAVDTVVAEVGTTDSTGHTAVEHNQVGCRLPAVEHHKPQPYAQTLPSTCPSDMTVYTPSALPPLSVSPSYPPIIQILHRCSRRSRNTNSRALKLVCGGKEENVGLDELGEGGKGVVSKIGEVGGDLGSELFGDRGGE</sequence>
<reference evidence="1" key="1">
    <citation type="journal article" date="2022" name="Int. J. Mol. Sci.">
        <title>Draft Genome of Tanacetum Coccineum: Genomic Comparison of Closely Related Tanacetum-Family Plants.</title>
        <authorList>
            <person name="Yamashiro T."/>
            <person name="Shiraishi A."/>
            <person name="Nakayama K."/>
            <person name="Satake H."/>
        </authorList>
    </citation>
    <scope>NUCLEOTIDE SEQUENCE</scope>
</reference>
<name>A0ABQ5EMU6_9ASTR</name>
<comment type="caution">
    <text evidence="1">The sequence shown here is derived from an EMBL/GenBank/DDBJ whole genome shotgun (WGS) entry which is preliminary data.</text>
</comment>
<gene>
    <name evidence="1" type="ORF">Tco_0978423</name>
</gene>
<dbReference type="Proteomes" id="UP001151760">
    <property type="component" value="Unassembled WGS sequence"/>
</dbReference>